<evidence type="ECO:0000313" key="2">
    <source>
        <dbReference type="EMBL" id="SEI23679.1"/>
    </source>
</evidence>
<sequence length="106" mass="11438">MIQPLISTAISAIVSLSLLFGGAQLHQFAFYVVVLFNITAWMGVLGGLVTGDAAQRIMQYWWISVPSTCFQLYALIYSDHPMLAASCFLVSFFIVAAAAKTTGVLA</sequence>
<evidence type="ECO:0000256" key="1">
    <source>
        <dbReference type="SAM" id="Phobius"/>
    </source>
</evidence>
<keyword evidence="1" id="KW-1133">Transmembrane helix</keyword>
<gene>
    <name evidence="2" type="ORF">SAMN05216581_5261</name>
</gene>
<organism evidence="2 3">
    <name type="scientific">Pseudomonas asplenii</name>
    <dbReference type="NCBI Taxonomy" id="53407"/>
    <lineage>
        <taxon>Bacteria</taxon>
        <taxon>Pseudomonadati</taxon>
        <taxon>Pseudomonadota</taxon>
        <taxon>Gammaproteobacteria</taxon>
        <taxon>Pseudomonadales</taxon>
        <taxon>Pseudomonadaceae</taxon>
        <taxon>Pseudomonas</taxon>
    </lineage>
</organism>
<evidence type="ECO:0000313" key="3">
    <source>
        <dbReference type="Proteomes" id="UP000182272"/>
    </source>
</evidence>
<proteinExistence type="predicted"/>
<feature type="transmembrane region" description="Helical" evidence="1">
    <location>
        <begin position="5"/>
        <end position="22"/>
    </location>
</feature>
<dbReference type="Proteomes" id="UP000182272">
    <property type="component" value="Chromosome I"/>
</dbReference>
<name>A0A1H6P2G2_9PSED</name>
<dbReference type="AlphaFoldDB" id="A0A1H6P2G2"/>
<keyword evidence="1" id="KW-0812">Transmembrane</keyword>
<keyword evidence="1" id="KW-0472">Membrane</keyword>
<dbReference type="EMBL" id="LT629972">
    <property type="protein sequence ID" value="SEI23679.1"/>
    <property type="molecule type" value="Genomic_DNA"/>
</dbReference>
<dbReference type="OrthoDB" id="7027278at2"/>
<reference evidence="2 3" key="1">
    <citation type="submission" date="2016-10" db="EMBL/GenBank/DDBJ databases">
        <authorList>
            <person name="de Groot N.N."/>
        </authorList>
    </citation>
    <scope>NUCLEOTIDE SEQUENCE [LARGE SCALE GENOMIC DNA]</scope>
    <source>
        <strain evidence="2 3">LMG 2158</strain>
    </source>
</reference>
<feature type="transmembrane region" description="Helical" evidence="1">
    <location>
        <begin position="82"/>
        <end position="99"/>
    </location>
</feature>
<dbReference type="RefSeq" id="WP_019360549.1">
    <property type="nucleotide sequence ID" value="NZ_LT629972.1"/>
</dbReference>
<protein>
    <submittedName>
        <fullName evidence="2">Uncharacterized protein</fullName>
    </submittedName>
</protein>
<accession>A0A1H6P2G2</accession>
<feature type="transmembrane region" description="Helical" evidence="1">
    <location>
        <begin position="28"/>
        <end position="48"/>
    </location>
</feature>